<evidence type="ECO:0000313" key="9">
    <source>
        <dbReference type="EMBL" id="MFD2726987.1"/>
    </source>
</evidence>
<dbReference type="InterPro" id="IPR013766">
    <property type="entry name" value="Thioredoxin_domain"/>
</dbReference>
<keyword evidence="3" id="KW-0249">Electron transport</keyword>
<gene>
    <name evidence="9" type="primary">trxA</name>
    <name evidence="9" type="ORF">ACFSR8_12245</name>
</gene>
<dbReference type="InterPro" id="IPR036249">
    <property type="entry name" value="Thioredoxin-like_sf"/>
</dbReference>
<dbReference type="PANTHER" id="PTHR45663">
    <property type="entry name" value="GEO12009P1"/>
    <property type="match status" value="1"/>
</dbReference>
<dbReference type="PRINTS" id="PR00421">
    <property type="entry name" value="THIOREDOXIN"/>
</dbReference>
<keyword evidence="5" id="KW-0676">Redox-active center</keyword>
<accession>A0ABW5TCH0</accession>
<dbReference type="CDD" id="cd02947">
    <property type="entry name" value="TRX_family"/>
    <property type="match status" value="1"/>
</dbReference>
<evidence type="ECO:0000256" key="3">
    <source>
        <dbReference type="ARBA" id="ARBA00022982"/>
    </source>
</evidence>
<comment type="similarity">
    <text evidence="1 7">Belongs to the thioredoxin family.</text>
</comment>
<evidence type="ECO:0000259" key="8">
    <source>
        <dbReference type="PROSITE" id="PS51352"/>
    </source>
</evidence>
<dbReference type="PIRSF" id="PIRSF000077">
    <property type="entry name" value="Thioredoxin"/>
    <property type="match status" value="1"/>
</dbReference>
<evidence type="ECO:0000256" key="6">
    <source>
        <dbReference type="NCBIfam" id="TIGR01068"/>
    </source>
</evidence>
<evidence type="ECO:0000256" key="4">
    <source>
        <dbReference type="ARBA" id="ARBA00023157"/>
    </source>
</evidence>
<evidence type="ECO:0000256" key="5">
    <source>
        <dbReference type="ARBA" id="ARBA00023284"/>
    </source>
</evidence>
<dbReference type="Pfam" id="PF00085">
    <property type="entry name" value="Thioredoxin"/>
    <property type="match status" value="1"/>
</dbReference>
<evidence type="ECO:0000313" key="10">
    <source>
        <dbReference type="Proteomes" id="UP001597476"/>
    </source>
</evidence>
<dbReference type="PROSITE" id="PS00194">
    <property type="entry name" value="THIOREDOXIN_1"/>
    <property type="match status" value="1"/>
</dbReference>
<reference evidence="10" key="1">
    <citation type="journal article" date="2019" name="Int. J. Syst. Evol. Microbiol.">
        <title>The Global Catalogue of Microorganisms (GCM) 10K type strain sequencing project: providing services to taxonomists for standard genome sequencing and annotation.</title>
        <authorList>
            <consortium name="The Broad Institute Genomics Platform"/>
            <consortium name="The Broad Institute Genome Sequencing Center for Infectious Disease"/>
            <person name="Wu L."/>
            <person name="Ma J."/>
        </authorList>
    </citation>
    <scope>NUCLEOTIDE SEQUENCE [LARGE SCALE GENOMIC DNA]</scope>
    <source>
        <strain evidence="10">KCTC 42398</strain>
    </source>
</reference>
<evidence type="ECO:0000256" key="2">
    <source>
        <dbReference type="ARBA" id="ARBA00022448"/>
    </source>
</evidence>
<dbReference type="PROSITE" id="PS51352">
    <property type="entry name" value="THIOREDOXIN_2"/>
    <property type="match status" value="1"/>
</dbReference>
<dbReference type="Proteomes" id="UP001597476">
    <property type="component" value="Unassembled WGS sequence"/>
</dbReference>
<dbReference type="RefSeq" id="WP_380292432.1">
    <property type="nucleotide sequence ID" value="NZ_JBHULY010000026.1"/>
</dbReference>
<dbReference type="SUPFAM" id="SSF52833">
    <property type="entry name" value="Thioredoxin-like"/>
    <property type="match status" value="1"/>
</dbReference>
<sequence length="103" mass="11588">MKSNFNDIINSEKVVLVDFFATWCGPCQALIPILKEVKDEVADAVKIVKIDIDKNHNLAVKYQVRSVPTMLLFVNGEPKWRQSGVLQKEDILHVIQTHAGSTV</sequence>
<evidence type="ECO:0000256" key="1">
    <source>
        <dbReference type="ARBA" id="ARBA00008987"/>
    </source>
</evidence>
<organism evidence="9 10">
    <name type="scientific">Hyunsoonleella rubra</name>
    <dbReference type="NCBI Taxonomy" id="1737062"/>
    <lineage>
        <taxon>Bacteria</taxon>
        <taxon>Pseudomonadati</taxon>
        <taxon>Bacteroidota</taxon>
        <taxon>Flavobacteriia</taxon>
        <taxon>Flavobacteriales</taxon>
        <taxon>Flavobacteriaceae</taxon>
    </lineage>
</organism>
<dbReference type="NCBIfam" id="TIGR01068">
    <property type="entry name" value="thioredoxin"/>
    <property type="match status" value="1"/>
</dbReference>
<keyword evidence="10" id="KW-1185">Reference proteome</keyword>
<dbReference type="Gene3D" id="3.40.30.10">
    <property type="entry name" value="Glutaredoxin"/>
    <property type="match status" value="1"/>
</dbReference>
<protein>
    <recommendedName>
        <fullName evidence="6 7">Thioredoxin</fullName>
    </recommendedName>
</protein>
<evidence type="ECO:0000256" key="7">
    <source>
        <dbReference type="PIRNR" id="PIRNR000077"/>
    </source>
</evidence>
<comment type="caution">
    <text evidence="9">The sequence shown here is derived from an EMBL/GenBank/DDBJ whole genome shotgun (WGS) entry which is preliminary data.</text>
</comment>
<feature type="domain" description="Thioredoxin" evidence="8">
    <location>
        <begin position="1"/>
        <end position="100"/>
    </location>
</feature>
<keyword evidence="4" id="KW-1015">Disulfide bond</keyword>
<dbReference type="PANTHER" id="PTHR45663:SF11">
    <property type="entry name" value="GEO12009P1"/>
    <property type="match status" value="1"/>
</dbReference>
<proteinExistence type="inferred from homology"/>
<name>A0ABW5TCH0_9FLAO</name>
<keyword evidence="2" id="KW-0813">Transport</keyword>
<dbReference type="InterPro" id="IPR005746">
    <property type="entry name" value="Thioredoxin"/>
</dbReference>
<dbReference type="InterPro" id="IPR017937">
    <property type="entry name" value="Thioredoxin_CS"/>
</dbReference>
<dbReference type="EMBL" id="JBHULY010000026">
    <property type="protein sequence ID" value="MFD2726987.1"/>
    <property type="molecule type" value="Genomic_DNA"/>
</dbReference>